<keyword evidence="3 6" id="KW-0812">Transmembrane</keyword>
<evidence type="ECO:0000256" key="1">
    <source>
        <dbReference type="ARBA" id="ARBA00004651"/>
    </source>
</evidence>
<evidence type="ECO:0000256" key="3">
    <source>
        <dbReference type="ARBA" id="ARBA00022692"/>
    </source>
</evidence>
<dbReference type="EMBL" id="JACIGM010000025">
    <property type="protein sequence ID" value="MBB4279260.1"/>
    <property type="molecule type" value="Genomic_DNA"/>
</dbReference>
<evidence type="ECO:0000256" key="5">
    <source>
        <dbReference type="ARBA" id="ARBA00023136"/>
    </source>
</evidence>
<evidence type="ECO:0000256" key="6">
    <source>
        <dbReference type="SAM" id="Phobius"/>
    </source>
</evidence>
<comment type="subcellular location">
    <subcellularLocation>
        <location evidence="1">Cell membrane</location>
        <topology evidence="1">Multi-pass membrane protein</topology>
    </subcellularLocation>
</comment>
<dbReference type="GO" id="GO:0005886">
    <property type="term" value="C:plasma membrane"/>
    <property type="evidence" value="ECO:0007669"/>
    <property type="project" value="UniProtKB-SubCell"/>
</dbReference>
<reference evidence="7 8" key="1">
    <citation type="submission" date="2020-08" db="EMBL/GenBank/DDBJ databases">
        <title>Genomic Encyclopedia of Type Strains, Phase IV (KMG-V): Genome sequencing to study the core and pangenomes of soil and plant-associated prokaryotes.</title>
        <authorList>
            <person name="Whitman W."/>
        </authorList>
    </citation>
    <scope>NUCLEOTIDE SEQUENCE [LARGE SCALE GENOMIC DNA]</scope>
    <source>
        <strain evidence="7 8">SEMIA 402</strain>
    </source>
</reference>
<name>A0A7W6WIP3_9HYPH</name>
<dbReference type="RefSeq" id="WP_183930730.1">
    <property type="nucleotide sequence ID" value="NZ_JACIGM010000025.1"/>
</dbReference>
<dbReference type="Pfam" id="PF03626">
    <property type="entry name" value="COX4_pro"/>
    <property type="match status" value="1"/>
</dbReference>
<accession>A0A7W6WIP3</accession>
<dbReference type="Proteomes" id="UP000533641">
    <property type="component" value="Unassembled WGS sequence"/>
</dbReference>
<comment type="caution">
    <text evidence="7">The sequence shown here is derived from an EMBL/GenBank/DDBJ whole genome shotgun (WGS) entry which is preliminary data.</text>
</comment>
<evidence type="ECO:0000256" key="4">
    <source>
        <dbReference type="ARBA" id="ARBA00022989"/>
    </source>
</evidence>
<gene>
    <name evidence="7" type="ORF">GGE12_007073</name>
</gene>
<protein>
    <submittedName>
        <fullName evidence="7">Nitric oxide reductase NorF protein</fullName>
    </submittedName>
</protein>
<feature type="transmembrane region" description="Helical" evidence="6">
    <location>
        <begin position="12"/>
        <end position="28"/>
    </location>
</feature>
<evidence type="ECO:0000256" key="2">
    <source>
        <dbReference type="ARBA" id="ARBA00022475"/>
    </source>
</evidence>
<keyword evidence="4 6" id="KW-1133">Transmembrane helix</keyword>
<sequence length="94" mass="9744">MTSEKLVDRALVYLIALTALTSVIAYVAHAATGLGLLIIAAAPLGLVKVRLVLLEFLHLRGRSSPLVPSVVAWAALVLTMACLKLIALVVTGAG</sequence>
<proteinExistence type="predicted"/>
<feature type="transmembrane region" description="Helical" evidence="6">
    <location>
        <begin position="66"/>
        <end position="90"/>
    </location>
</feature>
<evidence type="ECO:0000313" key="7">
    <source>
        <dbReference type="EMBL" id="MBB4279260.1"/>
    </source>
</evidence>
<keyword evidence="5 6" id="KW-0472">Membrane</keyword>
<organism evidence="7 8">
    <name type="scientific">Rhizobium mongolense</name>
    <dbReference type="NCBI Taxonomy" id="57676"/>
    <lineage>
        <taxon>Bacteria</taxon>
        <taxon>Pseudomonadati</taxon>
        <taxon>Pseudomonadota</taxon>
        <taxon>Alphaproteobacteria</taxon>
        <taxon>Hyphomicrobiales</taxon>
        <taxon>Rhizobiaceae</taxon>
        <taxon>Rhizobium/Agrobacterium group</taxon>
        <taxon>Rhizobium</taxon>
    </lineage>
</organism>
<evidence type="ECO:0000313" key="8">
    <source>
        <dbReference type="Proteomes" id="UP000533641"/>
    </source>
</evidence>
<keyword evidence="2" id="KW-1003">Cell membrane</keyword>
<feature type="transmembrane region" description="Helical" evidence="6">
    <location>
        <begin position="34"/>
        <end position="54"/>
    </location>
</feature>
<dbReference type="InterPro" id="IPR005171">
    <property type="entry name" value="Cyt_c_oxidase_su4_prok"/>
</dbReference>
<dbReference type="AlphaFoldDB" id="A0A7W6WIP3"/>